<evidence type="ECO:0000256" key="6">
    <source>
        <dbReference type="ARBA" id="ARBA00023002"/>
    </source>
</evidence>
<feature type="binding site" evidence="13">
    <location>
        <position position="34"/>
    </location>
    <ligand>
        <name>NADP(+)</name>
        <dbReference type="ChEBI" id="CHEBI:58349"/>
    </ligand>
</feature>
<evidence type="ECO:0000256" key="11">
    <source>
        <dbReference type="ARBA" id="ARBA00049080"/>
    </source>
</evidence>
<sequence>MERIRVAVIGAAGRMGSTVCTAVEGADDLDLVARIDVGDELADLGGADVAVDFSVPDASPGNVAHCISRGVHVVVGATGWDESRLAAVRADLAKTPDLGVLVAPNFALGAVLMMKFAQQAARFYESVEIVELHHPNKVDAPSGTAANTARLIGEARADAGLPPMPDATEQDPDGARGAQLHGVHVHSVRLRGLVAHQEVLLGGEGEMLTIRHDSFDRVGFMPGVLTGVRKVAAHPGLTVGLEHYLDLG</sequence>
<feature type="active site" description="Proton donor" evidence="13">
    <location>
        <position position="137"/>
    </location>
</feature>
<dbReference type="InterPro" id="IPR022663">
    <property type="entry name" value="DapB_C"/>
</dbReference>
<feature type="active site" description="Proton donor/acceptor" evidence="13">
    <location>
        <position position="133"/>
    </location>
</feature>
<dbReference type="NCBIfam" id="TIGR00036">
    <property type="entry name" value="dapB"/>
    <property type="match status" value="1"/>
</dbReference>
<feature type="domain" description="Dihydrodipicolinate reductase C-terminal" evidence="15">
    <location>
        <begin position="109"/>
        <end position="245"/>
    </location>
</feature>
<evidence type="ECO:0000259" key="14">
    <source>
        <dbReference type="Pfam" id="PF01113"/>
    </source>
</evidence>
<comment type="catalytic activity">
    <reaction evidence="11 13">
        <text>(S)-2,3,4,5-tetrahydrodipicolinate + NADP(+) + H2O = (2S,4S)-4-hydroxy-2,3,4,5-tetrahydrodipicolinate + NADPH + H(+)</text>
        <dbReference type="Rhea" id="RHEA:35331"/>
        <dbReference type="ChEBI" id="CHEBI:15377"/>
        <dbReference type="ChEBI" id="CHEBI:15378"/>
        <dbReference type="ChEBI" id="CHEBI:16845"/>
        <dbReference type="ChEBI" id="CHEBI:57783"/>
        <dbReference type="ChEBI" id="CHEBI:58349"/>
        <dbReference type="ChEBI" id="CHEBI:67139"/>
        <dbReference type="EC" id="1.17.1.8"/>
    </reaction>
</comment>
<dbReference type="HAMAP" id="MF_00102">
    <property type="entry name" value="DapB"/>
    <property type="match status" value="1"/>
</dbReference>
<comment type="similarity">
    <text evidence="1 13">Belongs to the DapB family.</text>
</comment>
<evidence type="ECO:0000256" key="12">
    <source>
        <dbReference type="ARBA" id="ARBA00049396"/>
    </source>
</evidence>
<dbReference type="EMBL" id="BSUO01000001">
    <property type="protein sequence ID" value="GMA39204.1"/>
    <property type="molecule type" value="Genomic_DNA"/>
</dbReference>
<evidence type="ECO:0000256" key="2">
    <source>
        <dbReference type="ARBA" id="ARBA00022490"/>
    </source>
</evidence>
<keyword evidence="6 13" id="KW-0560">Oxidoreductase</keyword>
<dbReference type="PANTHER" id="PTHR20836">
    <property type="entry name" value="DIHYDRODIPICOLINATE REDUCTASE"/>
    <property type="match status" value="1"/>
</dbReference>
<keyword evidence="7 13" id="KW-0520">NAD</keyword>
<proteinExistence type="inferred from homology"/>
<dbReference type="EC" id="1.17.1.8" evidence="10 13"/>
<comment type="catalytic activity">
    <reaction evidence="12 13">
        <text>(S)-2,3,4,5-tetrahydrodipicolinate + NAD(+) + H2O = (2S,4S)-4-hydroxy-2,3,4,5-tetrahydrodipicolinate + NADH + H(+)</text>
        <dbReference type="Rhea" id="RHEA:35323"/>
        <dbReference type="ChEBI" id="CHEBI:15377"/>
        <dbReference type="ChEBI" id="CHEBI:15378"/>
        <dbReference type="ChEBI" id="CHEBI:16845"/>
        <dbReference type="ChEBI" id="CHEBI:57540"/>
        <dbReference type="ChEBI" id="CHEBI:57945"/>
        <dbReference type="ChEBI" id="CHEBI:67139"/>
        <dbReference type="EC" id="1.17.1.8"/>
    </reaction>
</comment>
<dbReference type="PROSITE" id="PS01298">
    <property type="entry name" value="DAPB"/>
    <property type="match status" value="1"/>
</dbReference>
<comment type="caution">
    <text evidence="13">Was originally thought to be a dihydrodipicolinate reductase (DHDPR), catalyzing the conversion of dihydrodipicolinate to tetrahydrodipicolinate. However, it was shown in E.coli that the substrate of the enzymatic reaction is not dihydrodipicolinate (DHDP) but in fact (2S,4S)-4-hydroxy-2,3,4,5-tetrahydrodipicolinic acid (HTPA), the product released by the DapA-catalyzed reaction.</text>
</comment>
<dbReference type="InterPro" id="IPR036291">
    <property type="entry name" value="NAD(P)-bd_dom_sf"/>
</dbReference>
<dbReference type="PANTHER" id="PTHR20836:SF0">
    <property type="entry name" value="4-HYDROXY-TETRAHYDRODIPICOLINATE REDUCTASE 1, CHLOROPLASTIC-RELATED"/>
    <property type="match status" value="1"/>
</dbReference>
<evidence type="ECO:0000313" key="16">
    <source>
        <dbReference type="EMBL" id="GMA39204.1"/>
    </source>
</evidence>
<evidence type="ECO:0000256" key="8">
    <source>
        <dbReference type="ARBA" id="ARBA00023154"/>
    </source>
</evidence>
<keyword evidence="3 13" id="KW-0028">Amino-acid biosynthesis</keyword>
<evidence type="ECO:0000256" key="4">
    <source>
        <dbReference type="ARBA" id="ARBA00022857"/>
    </source>
</evidence>
<comment type="subunit">
    <text evidence="13">Homotetramer.</text>
</comment>
<organism evidence="16 17">
    <name type="scientific">Mobilicoccus caccae</name>
    <dbReference type="NCBI Taxonomy" id="1859295"/>
    <lineage>
        <taxon>Bacteria</taxon>
        <taxon>Bacillati</taxon>
        <taxon>Actinomycetota</taxon>
        <taxon>Actinomycetes</taxon>
        <taxon>Micrococcales</taxon>
        <taxon>Dermatophilaceae</taxon>
        <taxon>Mobilicoccus</taxon>
    </lineage>
</organism>
<dbReference type="Pfam" id="PF01113">
    <property type="entry name" value="DapB_N"/>
    <property type="match status" value="1"/>
</dbReference>
<dbReference type="SUPFAM" id="SSF55347">
    <property type="entry name" value="Glyceraldehyde-3-phosphate dehydrogenase-like, C-terminal domain"/>
    <property type="match status" value="1"/>
</dbReference>
<dbReference type="InterPro" id="IPR023940">
    <property type="entry name" value="DHDPR_bac"/>
</dbReference>
<dbReference type="Pfam" id="PF05173">
    <property type="entry name" value="DapB_C"/>
    <property type="match status" value="1"/>
</dbReference>
<dbReference type="Gene3D" id="3.30.360.10">
    <property type="entry name" value="Dihydrodipicolinate Reductase, domain 2"/>
    <property type="match status" value="1"/>
</dbReference>
<evidence type="ECO:0000313" key="17">
    <source>
        <dbReference type="Proteomes" id="UP001157126"/>
    </source>
</evidence>
<protein>
    <recommendedName>
        <fullName evidence="10 13">4-hydroxy-tetrahydrodipicolinate reductase</fullName>
        <shortName evidence="13">HTPA reductase</shortName>
        <ecNumber evidence="10 13">1.17.1.8</ecNumber>
    </recommendedName>
</protein>
<dbReference type="Gene3D" id="3.40.50.720">
    <property type="entry name" value="NAD(P)-binding Rossmann-like Domain"/>
    <property type="match status" value="1"/>
</dbReference>
<feature type="binding site" evidence="13">
    <location>
        <begin position="10"/>
        <end position="15"/>
    </location>
    <ligand>
        <name>NAD(+)</name>
        <dbReference type="ChEBI" id="CHEBI:57540"/>
    </ligand>
</feature>
<keyword evidence="4 13" id="KW-0521">NADP</keyword>
<evidence type="ECO:0000256" key="7">
    <source>
        <dbReference type="ARBA" id="ARBA00023027"/>
    </source>
</evidence>
<dbReference type="CDD" id="cd02274">
    <property type="entry name" value="DHDPR_N"/>
    <property type="match status" value="1"/>
</dbReference>
<keyword evidence="2 13" id="KW-0963">Cytoplasm</keyword>
<comment type="function">
    <text evidence="13">Catalyzes the conversion of 4-hydroxy-tetrahydrodipicolinate (HTPA) to tetrahydrodipicolinate.</text>
</comment>
<keyword evidence="17" id="KW-1185">Reference proteome</keyword>
<accession>A0ABQ6IMR8</accession>
<feature type="binding site" evidence="13">
    <location>
        <position position="134"/>
    </location>
    <ligand>
        <name>(S)-2,3,4,5-tetrahydrodipicolinate</name>
        <dbReference type="ChEBI" id="CHEBI:16845"/>
    </ligand>
</feature>
<comment type="pathway">
    <text evidence="9 13">Amino-acid biosynthesis; L-lysine biosynthesis via DAP pathway; (S)-tetrahydrodipicolinate from L-aspartate: step 4/4.</text>
</comment>
<dbReference type="SUPFAM" id="SSF51735">
    <property type="entry name" value="NAD(P)-binding Rossmann-fold domains"/>
    <property type="match status" value="1"/>
</dbReference>
<evidence type="ECO:0000256" key="5">
    <source>
        <dbReference type="ARBA" id="ARBA00022915"/>
    </source>
</evidence>
<name>A0ABQ6IMR8_9MICO</name>
<dbReference type="RefSeq" id="WP_284303169.1">
    <property type="nucleotide sequence ID" value="NZ_BSUO01000001.1"/>
</dbReference>
<evidence type="ECO:0000256" key="1">
    <source>
        <dbReference type="ARBA" id="ARBA00006642"/>
    </source>
</evidence>
<dbReference type="InterPro" id="IPR022664">
    <property type="entry name" value="DapB_N_CS"/>
</dbReference>
<evidence type="ECO:0000256" key="9">
    <source>
        <dbReference type="ARBA" id="ARBA00037922"/>
    </source>
</evidence>
<evidence type="ECO:0000256" key="13">
    <source>
        <dbReference type="HAMAP-Rule" id="MF_00102"/>
    </source>
</evidence>
<evidence type="ECO:0000256" key="3">
    <source>
        <dbReference type="ARBA" id="ARBA00022605"/>
    </source>
</evidence>
<dbReference type="Proteomes" id="UP001157126">
    <property type="component" value="Unassembled WGS sequence"/>
</dbReference>
<feature type="domain" description="Dihydrodipicolinate reductase N-terminal" evidence="14">
    <location>
        <begin position="4"/>
        <end position="106"/>
    </location>
</feature>
<comment type="caution">
    <text evidence="13">Lacks conserved residue(s) required for the propagation of feature annotation.</text>
</comment>
<keyword evidence="5 13" id="KW-0220">Diaminopimelate biosynthesis</keyword>
<dbReference type="PIRSF" id="PIRSF000161">
    <property type="entry name" value="DHPR"/>
    <property type="match status" value="1"/>
</dbReference>
<reference evidence="17" key="1">
    <citation type="journal article" date="2019" name="Int. J. Syst. Evol. Microbiol.">
        <title>The Global Catalogue of Microorganisms (GCM) 10K type strain sequencing project: providing services to taxonomists for standard genome sequencing and annotation.</title>
        <authorList>
            <consortium name="The Broad Institute Genomics Platform"/>
            <consortium name="The Broad Institute Genome Sequencing Center for Infectious Disease"/>
            <person name="Wu L."/>
            <person name="Ma J."/>
        </authorList>
    </citation>
    <scope>NUCLEOTIDE SEQUENCE [LARGE SCALE GENOMIC DNA]</scope>
    <source>
        <strain evidence="17">NBRC 113072</strain>
    </source>
</reference>
<feature type="binding site" evidence="13">
    <location>
        <begin position="76"/>
        <end position="78"/>
    </location>
    <ligand>
        <name>NAD(+)</name>
        <dbReference type="ChEBI" id="CHEBI:57540"/>
    </ligand>
</feature>
<gene>
    <name evidence="13 16" type="primary">dapB</name>
    <name evidence="16" type="ORF">GCM10025883_12490</name>
</gene>
<feature type="binding site" evidence="13">
    <location>
        <begin position="143"/>
        <end position="144"/>
    </location>
    <ligand>
        <name>(S)-2,3,4,5-tetrahydrodipicolinate</name>
        <dbReference type="ChEBI" id="CHEBI:16845"/>
    </ligand>
</feature>
<keyword evidence="8 13" id="KW-0457">Lysine biosynthesis</keyword>
<evidence type="ECO:0000256" key="10">
    <source>
        <dbReference type="ARBA" id="ARBA00038983"/>
    </source>
</evidence>
<evidence type="ECO:0000259" key="15">
    <source>
        <dbReference type="Pfam" id="PF05173"/>
    </source>
</evidence>
<feature type="binding site" evidence="13">
    <location>
        <begin position="103"/>
        <end position="106"/>
    </location>
    <ligand>
        <name>NAD(+)</name>
        <dbReference type="ChEBI" id="CHEBI:57540"/>
    </ligand>
</feature>
<dbReference type="InterPro" id="IPR000846">
    <property type="entry name" value="DapB_N"/>
</dbReference>
<comment type="subcellular location">
    <subcellularLocation>
        <location evidence="13">Cytoplasm</location>
    </subcellularLocation>
</comment>
<comment type="caution">
    <text evidence="16">The sequence shown here is derived from an EMBL/GenBank/DDBJ whole genome shotgun (WGS) entry which is preliminary data.</text>
</comment>